<accession>A0A5B7HM00</accession>
<evidence type="ECO:0000313" key="1">
    <source>
        <dbReference type="EMBL" id="MPC73921.1"/>
    </source>
</evidence>
<gene>
    <name evidence="1" type="ORF">E2C01_068264</name>
</gene>
<name>A0A5B7HM00_PORTR</name>
<organism evidence="1 2">
    <name type="scientific">Portunus trituberculatus</name>
    <name type="common">Swimming crab</name>
    <name type="synonym">Neptunus trituberculatus</name>
    <dbReference type="NCBI Taxonomy" id="210409"/>
    <lineage>
        <taxon>Eukaryota</taxon>
        <taxon>Metazoa</taxon>
        <taxon>Ecdysozoa</taxon>
        <taxon>Arthropoda</taxon>
        <taxon>Crustacea</taxon>
        <taxon>Multicrustacea</taxon>
        <taxon>Malacostraca</taxon>
        <taxon>Eumalacostraca</taxon>
        <taxon>Eucarida</taxon>
        <taxon>Decapoda</taxon>
        <taxon>Pleocyemata</taxon>
        <taxon>Brachyura</taxon>
        <taxon>Eubrachyura</taxon>
        <taxon>Portunoidea</taxon>
        <taxon>Portunidae</taxon>
        <taxon>Portuninae</taxon>
        <taxon>Portunus</taxon>
    </lineage>
</organism>
<sequence>MAELGLACVEREGVHASSVAVLAVGRAGRGTVSGGTSNLSHSNQSGNRKGIRYARPEMKAGSVSPDALLKCSY</sequence>
<proteinExistence type="predicted"/>
<protein>
    <submittedName>
        <fullName evidence="1">Uncharacterized protein</fullName>
    </submittedName>
</protein>
<evidence type="ECO:0000313" key="2">
    <source>
        <dbReference type="Proteomes" id="UP000324222"/>
    </source>
</evidence>
<dbReference type="EMBL" id="VSRR010037821">
    <property type="protein sequence ID" value="MPC73921.1"/>
    <property type="molecule type" value="Genomic_DNA"/>
</dbReference>
<reference evidence="1 2" key="1">
    <citation type="submission" date="2019-05" db="EMBL/GenBank/DDBJ databases">
        <title>Another draft genome of Portunus trituberculatus and its Hox gene families provides insights of decapod evolution.</title>
        <authorList>
            <person name="Jeong J.-H."/>
            <person name="Song I."/>
            <person name="Kim S."/>
            <person name="Choi T."/>
            <person name="Kim D."/>
            <person name="Ryu S."/>
            <person name="Kim W."/>
        </authorList>
    </citation>
    <scope>NUCLEOTIDE SEQUENCE [LARGE SCALE GENOMIC DNA]</scope>
    <source>
        <tissue evidence="1">Muscle</tissue>
    </source>
</reference>
<dbReference type="AlphaFoldDB" id="A0A5B7HM00"/>
<keyword evidence="2" id="KW-1185">Reference proteome</keyword>
<comment type="caution">
    <text evidence="1">The sequence shown here is derived from an EMBL/GenBank/DDBJ whole genome shotgun (WGS) entry which is preliminary data.</text>
</comment>
<dbReference type="Proteomes" id="UP000324222">
    <property type="component" value="Unassembled WGS sequence"/>
</dbReference>